<proteinExistence type="predicted"/>
<accession>A0ACC4C6P2</accession>
<protein>
    <submittedName>
        <fullName evidence="1">Uncharacterized protein</fullName>
    </submittedName>
</protein>
<evidence type="ECO:0000313" key="1">
    <source>
        <dbReference type="EMBL" id="KAL3586517.1"/>
    </source>
</evidence>
<comment type="caution">
    <text evidence="1">The sequence shown here is derived from an EMBL/GenBank/DDBJ whole genome shotgun (WGS) entry which is preliminary data.</text>
</comment>
<dbReference type="EMBL" id="RCHU02000006">
    <property type="protein sequence ID" value="KAL3586517.1"/>
    <property type="molecule type" value="Genomic_DNA"/>
</dbReference>
<keyword evidence="2" id="KW-1185">Reference proteome</keyword>
<reference evidence="1 2" key="1">
    <citation type="journal article" date="2024" name="Plant Biotechnol. J.">
        <title>Genome and CRISPR/Cas9 system of a widespread forest tree (Populus alba) in the world.</title>
        <authorList>
            <person name="Liu Y.J."/>
            <person name="Jiang P.F."/>
            <person name="Han X.M."/>
            <person name="Li X.Y."/>
            <person name="Wang H.M."/>
            <person name="Wang Y.J."/>
            <person name="Wang X.X."/>
            <person name="Zeng Q.Y."/>
        </authorList>
    </citation>
    <scope>NUCLEOTIDE SEQUENCE [LARGE SCALE GENOMIC DNA]</scope>
    <source>
        <strain evidence="2">cv. PAL-ZL1</strain>
    </source>
</reference>
<sequence length="471" mass="53517">MAKYGEGDKRWIVEDRPDGANVHNWHWAETDCLEWSRNLLSKLLNNLTILDGEGNLFIKINKVEKVEGEAYINVRKGKIIPGYELHVALSWQGEAKDSERNSLLKVDGSVEIPYISDENADEDPEIRVTVKDESPIGKTLKNAMFAKGKPMVEDKVRVYVQSMAKGGPAKEELETKKVEKKEQPVADASVRKVSVSPVVEKKEVRKEGFKTISLTEKFSCRARDLFEILMDENRWKGFTQSNARISKEVGGEFSIFDGSVTGRNLELQEGKLIVQQWRFGNWPDGIVSKVRLTFDEPEPGITIVKVVHTDIPEEDRYGNETVVENTERGWRDLILNKIRAVFEYSMRYISWIGDENDNHVKMVLILKDFGKYDAIGQFENALSSFALIGDNLLLGIIDGMPHQLAVNLRSLEFLHEVLSWNSLLADERYEGGGGMVPSPLWARRGGEPETVLRVLRGCEKALHIWHKLRPL</sequence>
<evidence type="ECO:0000313" key="2">
    <source>
        <dbReference type="Proteomes" id="UP000309997"/>
    </source>
</evidence>
<gene>
    <name evidence="1" type="ORF">D5086_013384</name>
</gene>
<organism evidence="1 2">
    <name type="scientific">Populus alba</name>
    <name type="common">White poplar</name>
    <dbReference type="NCBI Taxonomy" id="43335"/>
    <lineage>
        <taxon>Eukaryota</taxon>
        <taxon>Viridiplantae</taxon>
        <taxon>Streptophyta</taxon>
        <taxon>Embryophyta</taxon>
        <taxon>Tracheophyta</taxon>
        <taxon>Spermatophyta</taxon>
        <taxon>Magnoliopsida</taxon>
        <taxon>eudicotyledons</taxon>
        <taxon>Gunneridae</taxon>
        <taxon>Pentapetalae</taxon>
        <taxon>rosids</taxon>
        <taxon>fabids</taxon>
        <taxon>Malpighiales</taxon>
        <taxon>Salicaceae</taxon>
        <taxon>Saliceae</taxon>
        <taxon>Populus</taxon>
    </lineage>
</organism>
<name>A0ACC4C6P2_POPAL</name>
<dbReference type="Proteomes" id="UP000309997">
    <property type="component" value="Unassembled WGS sequence"/>
</dbReference>